<feature type="domain" description="AMP-dependent synthetase/ligase" evidence="1">
    <location>
        <begin position="25"/>
        <end position="379"/>
    </location>
</feature>
<dbReference type="InterPro" id="IPR050237">
    <property type="entry name" value="ATP-dep_AMP-bd_enzyme"/>
</dbReference>
<sequence length="521" mass="53668">MTELTLAAAARPAIDYPAGPADRLLRRAAARRPDQVAISARTGHLTFAQLDEAVDRAAAALTAFIGGPGQRIGVATELSVAFAVGFYAVLRSGNVVVTLNPMHRPERIAGTLTASGATLALVPDALRDQLSEVGAALPPLLILGDAGPGSLGHLAATAGPVALPEVTGDDIACVHFTSGTTGEPKGVLLSHRNLIANAAQTAQAHGLDADAVSFNALPAYHLMHLGAAVLAGATQVLHGAPALAGRGTVADSLVAAARAGATHYYTLPMLLAMLARDPGPHRPDAGRLRGMFCGGSALAAAVARALSARFGIPVVQGYGLAEASSMTHLDRPDRPRPGSVGMVAADTECRIVDVDSRLVVPTGRAGEIEVRGPQIMAGYADGATGTHADGWLATGDVGRLDDDGYLWLVDRLKDVFKCDNELVSPSELEEVLGGHPAVRECAVVDRPDPVRGAVPVALLVLADPLAAPAAIIADANTRLASFQQITTGLVVDALPRTPVGKIARRDLRRLAADRPERTAPC</sequence>
<evidence type="ECO:0000259" key="1">
    <source>
        <dbReference type="Pfam" id="PF00501"/>
    </source>
</evidence>
<comment type="caution">
    <text evidence="3">The sequence shown here is derived from an EMBL/GenBank/DDBJ whole genome shotgun (WGS) entry which is preliminary data.</text>
</comment>
<dbReference type="InterPro" id="IPR000873">
    <property type="entry name" value="AMP-dep_synth/lig_dom"/>
</dbReference>
<protein>
    <submittedName>
        <fullName evidence="3">Long-chain-fatty-acid--CoA ligase</fullName>
    </submittedName>
</protein>
<dbReference type="EMBL" id="BOMQ01000011">
    <property type="protein sequence ID" value="GIE47392.1"/>
    <property type="molecule type" value="Genomic_DNA"/>
</dbReference>
<dbReference type="RefSeq" id="WP_203765420.1">
    <property type="nucleotide sequence ID" value="NZ_BAAAYJ010000064.1"/>
</dbReference>
<dbReference type="SUPFAM" id="SSF56801">
    <property type="entry name" value="Acetyl-CoA synthetase-like"/>
    <property type="match status" value="1"/>
</dbReference>
<dbReference type="InterPro" id="IPR042099">
    <property type="entry name" value="ANL_N_sf"/>
</dbReference>
<proteinExistence type="predicted"/>
<dbReference type="Pfam" id="PF13193">
    <property type="entry name" value="AMP-binding_C"/>
    <property type="match status" value="1"/>
</dbReference>
<accession>A0A919MK63</accession>
<dbReference type="InterPro" id="IPR045851">
    <property type="entry name" value="AMP-bd_C_sf"/>
</dbReference>
<evidence type="ECO:0000313" key="3">
    <source>
        <dbReference type="EMBL" id="GIE47392.1"/>
    </source>
</evidence>
<feature type="domain" description="AMP-binding enzyme C-terminal" evidence="2">
    <location>
        <begin position="427"/>
        <end position="501"/>
    </location>
</feature>
<keyword evidence="3" id="KW-0436">Ligase</keyword>
<evidence type="ECO:0000259" key="2">
    <source>
        <dbReference type="Pfam" id="PF13193"/>
    </source>
</evidence>
<dbReference type="Gene3D" id="3.40.50.12780">
    <property type="entry name" value="N-terminal domain of ligase-like"/>
    <property type="match status" value="1"/>
</dbReference>
<dbReference type="AlphaFoldDB" id="A0A919MK63"/>
<dbReference type="PANTHER" id="PTHR43767">
    <property type="entry name" value="LONG-CHAIN-FATTY-ACID--COA LIGASE"/>
    <property type="match status" value="1"/>
</dbReference>
<dbReference type="InterPro" id="IPR025110">
    <property type="entry name" value="AMP-bd_C"/>
</dbReference>
<reference evidence="3" key="1">
    <citation type="submission" date="2021-01" db="EMBL/GenBank/DDBJ databases">
        <title>Whole genome shotgun sequence of Actinoplanes nipponensis NBRC 14063.</title>
        <authorList>
            <person name="Komaki H."/>
            <person name="Tamura T."/>
        </authorList>
    </citation>
    <scope>NUCLEOTIDE SEQUENCE</scope>
    <source>
        <strain evidence="3">NBRC 14063</strain>
    </source>
</reference>
<dbReference type="InterPro" id="IPR020845">
    <property type="entry name" value="AMP-binding_CS"/>
</dbReference>
<keyword evidence="4" id="KW-1185">Reference proteome</keyword>
<gene>
    <name evidence="3" type="ORF">Ani05nite_09260</name>
</gene>
<evidence type="ECO:0000313" key="4">
    <source>
        <dbReference type="Proteomes" id="UP000647172"/>
    </source>
</evidence>
<dbReference type="GO" id="GO:0016878">
    <property type="term" value="F:acid-thiol ligase activity"/>
    <property type="evidence" value="ECO:0007669"/>
    <property type="project" value="UniProtKB-ARBA"/>
</dbReference>
<organism evidence="3 4">
    <name type="scientific">Actinoplanes nipponensis</name>
    <dbReference type="NCBI Taxonomy" id="135950"/>
    <lineage>
        <taxon>Bacteria</taxon>
        <taxon>Bacillati</taxon>
        <taxon>Actinomycetota</taxon>
        <taxon>Actinomycetes</taxon>
        <taxon>Micromonosporales</taxon>
        <taxon>Micromonosporaceae</taxon>
        <taxon>Actinoplanes</taxon>
    </lineage>
</organism>
<dbReference type="Pfam" id="PF00501">
    <property type="entry name" value="AMP-binding"/>
    <property type="match status" value="1"/>
</dbReference>
<name>A0A919MK63_9ACTN</name>
<dbReference type="Proteomes" id="UP000647172">
    <property type="component" value="Unassembled WGS sequence"/>
</dbReference>
<dbReference type="Gene3D" id="3.30.300.30">
    <property type="match status" value="1"/>
</dbReference>
<dbReference type="PANTHER" id="PTHR43767:SF1">
    <property type="entry name" value="NONRIBOSOMAL PEPTIDE SYNTHASE PES1 (EUROFUNG)-RELATED"/>
    <property type="match status" value="1"/>
</dbReference>
<dbReference type="PROSITE" id="PS00455">
    <property type="entry name" value="AMP_BINDING"/>
    <property type="match status" value="1"/>
</dbReference>